<sequence>MDPSKPSNSMNMPHMPAPSTMPMRQEQVQQEVLERVCPASSTTSTVDMAPMRKMPSRLTRKMAHTMAARPPRDTEAMEQEQLEEEEELMQEALALLADCQDDDYEADISRLLLPEPIPSTTETQPVPLPLPLGANPTVGASFSEEIPSVTPALAASSPVKKTPTSAAKQQRNKMAPATAHLPLLHLSSSTTVRDMVR</sequence>
<organism evidence="2 3">
    <name type="scientific">Phytophthora sojae (strain P6497)</name>
    <name type="common">Soybean stem and root rot agent</name>
    <name type="synonym">Phytophthora megasperma f. sp. glycines</name>
    <dbReference type="NCBI Taxonomy" id="1094619"/>
    <lineage>
        <taxon>Eukaryota</taxon>
        <taxon>Sar</taxon>
        <taxon>Stramenopiles</taxon>
        <taxon>Oomycota</taxon>
        <taxon>Peronosporomycetes</taxon>
        <taxon>Peronosporales</taxon>
        <taxon>Peronosporaceae</taxon>
        <taxon>Phytophthora</taxon>
    </lineage>
</organism>
<feature type="region of interest" description="Disordered" evidence="1">
    <location>
        <begin position="1"/>
        <end position="31"/>
    </location>
</feature>
<keyword evidence="3" id="KW-1185">Reference proteome</keyword>
<proteinExistence type="predicted"/>
<accession>G4YLA8</accession>
<evidence type="ECO:0000256" key="1">
    <source>
        <dbReference type="SAM" id="MobiDB-lite"/>
    </source>
</evidence>
<evidence type="ECO:0000313" key="3">
    <source>
        <dbReference type="Proteomes" id="UP000002640"/>
    </source>
</evidence>
<dbReference type="EMBL" id="JH159151">
    <property type="protein sequence ID" value="EGZ30176.1"/>
    <property type="molecule type" value="Genomic_DNA"/>
</dbReference>
<feature type="compositionally biased region" description="Polar residues" evidence="1">
    <location>
        <begin position="1"/>
        <end position="11"/>
    </location>
</feature>
<gene>
    <name evidence="2" type="ORF">PHYSODRAFT_323605</name>
</gene>
<feature type="region of interest" description="Disordered" evidence="1">
    <location>
        <begin position="153"/>
        <end position="177"/>
    </location>
</feature>
<dbReference type="GeneID" id="20644986"/>
<name>G4YLA8_PHYSP</name>
<dbReference type="RefSeq" id="XP_009517451.1">
    <property type="nucleotide sequence ID" value="XM_009519156.1"/>
</dbReference>
<dbReference type="InParanoid" id="G4YLA8"/>
<dbReference type="SMR" id="G4YLA8"/>
<feature type="region of interest" description="Disordered" evidence="1">
    <location>
        <begin position="62"/>
        <end position="81"/>
    </location>
</feature>
<reference evidence="2 3" key="1">
    <citation type="journal article" date="2006" name="Science">
        <title>Phytophthora genome sequences uncover evolutionary origins and mechanisms of pathogenesis.</title>
        <authorList>
            <person name="Tyler B.M."/>
            <person name="Tripathy S."/>
            <person name="Zhang X."/>
            <person name="Dehal P."/>
            <person name="Jiang R.H."/>
            <person name="Aerts A."/>
            <person name="Arredondo F.D."/>
            <person name="Baxter L."/>
            <person name="Bensasson D."/>
            <person name="Beynon J.L."/>
            <person name="Chapman J."/>
            <person name="Damasceno C.M."/>
            <person name="Dorrance A.E."/>
            <person name="Dou D."/>
            <person name="Dickerman A.W."/>
            <person name="Dubchak I.L."/>
            <person name="Garbelotto M."/>
            <person name="Gijzen M."/>
            <person name="Gordon S.G."/>
            <person name="Govers F."/>
            <person name="Grunwald N.J."/>
            <person name="Huang W."/>
            <person name="Ivors K.L."/>
            <person name="Jones R.W."/>
            <person name="Kamoun S."/>
            <person name="Krampis K."/>
            <person name="Lamour K.H."/>
            <person name="Lee M.K."/>
            <person name="McDonald W.H."/>
            <person name="Medina M."/>
            <person name="Meijer H.J."/>
            <person name="Nordberg E.K."/>
            <person name="Maclean D.J."/>
            <person name="Ospina-Giraldo M.D."/>
            <person name="Morris P.F."/>
            <person name="Phuntumart V."/>
            <person name="Putnam N.H."/>
            <person name="Rash S."/>
            <person name="Rose J.K."/>
            <person name="Sakihama Y."/>
            <person name="Salamov A.A."/>
            <person name="Savidor A."/>
            <person name="Scheuring C.F."/>
            <person name="Smith B.M."/>
            <person name="Sobral B.W."/>
            <person name="Terry A."/>
            <person name="Torto-Alalibo T.A."/>
            <person name="Win J."/>
            <person name="Xu Z."/>
            <person name="Zhang H."/>
            <person name="Grigoriev I.V."/>
            <person name="Rokhsar D.S."/>
            <person name="Boore J.L."/>
        </authorList>
    </citation>
    <scope>NUCLEOTIDE SEQUENCE [LARGE SCALE GENOMIC DNA]</scope>
    <source>
        <strain evidence="2 3">P6497</strain>
    </source>
</reference>
<evidence type="ECO:0000313" key="2">
    <source>
        <dbReference type="EMBL" id="EGZ30176.1"/>
    </source>
</evidence>
<dbReference type="Proteomes" id="UP000002640">
    <property type="component" value="Unassembled WGS sequence"/>
</dbReference>
<protein>
    <submittedName>
        <fullName evidence="2">Uncharacterized protein</fullName>
    </submittedName>
</protein>
<dbReference type="AlphaFoldDB" id="G4YLA8"/>
<dbReference type="KEGG" id="psoj:PHYSODRAFT_323605"/>